<dbReference type="Gene3D" id="1.10.10.10">
    <property type="entry name" value="Winged helix-like DNA-binding domain superfamily/Winged helix DNA-binding domain"/>
    <property type="match status" value="1"/>
</dbReference>
<dbReference type="InterPro" id="IPR005119">
    <property type="entry name" value="LysR_subst-bd"/>
</dbReference>
<evidence type="ECO:0000259" key="5">
    <source>
        <dbReference type="PROSITE" id="PS50931"/>
    </source>
</evidence>
<dbReference type="AlphaFoldDB" id="A0A366IGV6"/>
<dbReference type="GO" id="GO:0003700">
    <property type="term" value="F:DNA-binding transcription factor activity"/>
    <property type="evidence" value="ECO:0007669"/>
    <property type="project" value="InterPro"/>
</dbReference>
<dbReference type="PANTHER" id="PTHR30346:SF0">
    <property type="entry name" value="HCA OPERON TRANSCRIPTIONAL ACTIVATOR HCAR"/>
    <property type="match status" value="1"/>
</dbReference>
<proteinExistence type="inferred from homology"/>
<dbReference type="GO" id="GO:0003677">
    <property type="term" value="F:DNA binding"/>
    <property type="evidence" value="ECO:0007669"/>
    <property type="project" value="UniProtKB-KW"/>
</dbReference>
<dbReference type="EMBL" id="QNSB01000008">
    <property type="protein sequence ID" value="RBP70573.1"/>
    <property type="molecule type" value="Genomic_DNA"/>
</dbReference>
<dbReference type="Gene3D" id="3.40.190.10">
    <property type="entry name" value="Periplasmic binding protein-like II"/>
    <property type="match status" value="2"/>
</dbReference>
<dbReference type="PROSITE" id="PS50931">
    <property type="entry name" value="HTH_LYSR"/>
    <property type="match status" value="1"/>
</dbReference>
<feature type="domain" description="HTH lysR-type" evidence="5">
    <location>
        <begin position="5"/>
        <end position="62"/>
    </location>
</feature>
<evidence type="ECO:0000256" key="2">
    <source>
        <dbReference type="ARBA" id="ARBA00023015"/>
    </source>
</evidence>
<dbReference type="Proteomes" id="UP000253509">
    <property type="component" value="Unassembled WGS sequence"/>
</dbReference>
<dbReference type="PRINTS" id="PR00039">
    <property type="entry name" value="HTHLYSR"/>
</dbReference>
<evidence type="ECO:0000256" key="3">
    <source>
        <dbReference type="ARBA" id="ARBA00023125"/>
    </source>
</evidence>
<sequence length="305" mass="34127">MALDYTLVQLRYFQEVARRENMTEAAKKLNVTQSAISTAMAQLERTLGIDLFIRQKNRAVVLSPAGRRFLSEVTTFLDASEALGEAAQGLGRSVTGRLTVGVFSPIAPVRLPLIHQEFEKRYPDVTVNYFEADLDTLQRALLSGDCDIALMYTLGLTDRFDTYLVDVVHPHALVSPTHRFAGGEGEPEPIHLRELAEENYIQLDMPYSRQYYDELFRIAGVTPKVRHRFSGYETVRSFVAMGHGYTLLNQSVSSGTYIGTRTVDVPLLDDFPSIDLALVWPEGLRLSRRAEAFCELSKEVLGSGS</sequence>
<keyword evidence="3 6" id="KW-0238">DNA-binding</keyword>
<dbReference type="InterPro" id="IPR036390">
    <property type="entry name" value="WH_DNA-bd_sf"/>
</dbReference>
<evidence type="ECO:0000313" key="6">
    <source>
        <dbReference type="EMBL" id="RBP70573.1"/>
    </source>
</evidence>
<organism evidence="6 7">
    <name type="scientific">Brevibacterium celere</name>
    <dbReference type="NCBI Taxonomy" id="225845"/>
    <lineage>
        <taxon>Bacteria</taxon>
        <taxon>Bacillati</taxon>
        <taxon>Actinomycetota</taxon>
        <taxon>Actinomycetes</taxon>
        <taxon>Micrococcales</taxon>
        <taxon>Brevibacteriaceae</taxon>
        <taxon>Brevibacterium</taxon>
    </lineage>
</organism>
<keyword evidence="2" id="KW-0805">Transcription regulation</keyword>
<comment type="caution">
    <text evidence="6">The sequence shown here is derived from an EMBL/GenBank/DDBJ whole genome shotgun (WGS) entry which is preliminary data.</text>
</comment>
<keyword evidence="7" id="KW-1185">Reference proteome</keyword>
<name>A0A366IGV6_9MICO</name>
<dbReference type="SUPFAM" id="SSF53850">
    <property type="entry name" value="Periplasmic binding protein-like II"/>
    <property type="match status" value="1"/>
</dbReference>
<dbReference type="InterPro" id="IPR000847">
    <property type="entry name" value="LysR_HTH_N"/>
</dbReference>
<evidence type="ECO:0000313" key="7">
    <source>
        <dbReference type="Proteomes" id="UP000253509"/>
    </source>
</evidence>
<gene>
    <name evidence="6" type="ORF">DFO65_10825</name>
</gene>
<dbReference type="Pfam" id="PF03466">
    <property type="entry name" value="LysR_substrate"/>
    <property type="match status" value="1"/>
</dbReference>
<evidence type="ECO:0000256" key="4">
    <source>
        <dbReference type="ARBA" id="ARBA00023163"/>
    </source>
</evidence>
<dbReference type="FunFam" id="1.10.10.10:FF:000001">
    <property type="entry name" value="LysR family transcriptional regulator"/>
    <property type="match status" value="1"/>
</dbReference>
<comment type="similarity">
    <text evidence="1">Belongs to the LysR transcriptional regulatory family.</text>
</comment>
<dbReference type="SUPFAM" id="SSF46785">
    <property type="entry name" value="Winged helix' DNA-binding domain"/>
    <property type="match status" value="1"/>
</dbReference>
<protein>
    <submittedName>
        <fullName evidence="6">DNA-binding transcriptional LysR family regulator</fullName>
    </submittedName>
</protein>
<reference evidence="6 7" key="1">
    <citation type="submission" date="2018-06" db="EMBL/GenBank/DDBJ databases">
        <title>Freshwater and sediment microbial communities from various areas in North America, analyzing microbe dynamics in response to fracking.</title>
        <authorList>
            <person name="Lamendella R."/>
        </authorList>
    </citation>
    <scope>NUCLEOTIDE SEQUENCE [LARGE SCALE GENOMIC DNA]</scope>
    <source>
        <strain evidence="6 7">3b_TX</strain>
    </source>
</reference>
<dbReference type="PANTHER" id="PTHR30346">
    <property type="entry name" value="TRANSCRIPTIONAL DUAL REGULATOR HCAR-RELATED"/>
    <property type="match status" value="1"/>
</dbReference>
<dbReference type="RefSeq" id="WP_113904699.1">
    <property type="nucleotide sequence ID" value="NZ_QNSB01000008.1"/>
</dbReference>
<keyword evidence="4" id="KW-0804">Transcription</keyword>
<dbReference type="InterPro" id="IPR036388">
    <property type="entry name" value="WH-like_DNA-bd_sf"/>
</dbReference>
<dbReference type="GO" id="GO:0032993">
    <property type="term" value="C:protein-DNA complex"/>
    <property type="evidence" value="ECO:0007669"/>
    <property type="project" value="TreeGrafter"/>
</dbReference>
<evidence type="ECO:0000256" key="1">
    <source>
        <dbReference type="ARBA" id="ARBA00009437"/>
    </source>
</evidence>
<dbReference type="Pfam" id="PF00126">
    <property type="entry name" value="HTH_1"/>
    <property type="match status" value="1"/>
</dbReference>
<accession>A0A366IGV6</accession>